<dbReference type="Pfam" id="PF02635">
    <property type="entry name" value="DsrE"/>
    <property type="match status" value="1"/>
</dbReference>
<dbReference type="AlphaFoldDB" id="A0A455TAP9"/>
<keyword evidence="6" id="KW-1185">Reference proteome</keyword>
<dbReference type="NCBIfam" id="NF001237">
    <property type="entry name" value="PRK00207.1"/>
    <property type="match status" value="1"/>
</dbReference>
<dbReference type="InterPro" id="IPR003787">
    <property type="entry name" value="Sulphur_relay_DsrE/F-like"/>
</dbReference>
<proteinExistence type="inferred from homology"/>
<organism evidence="5 6">
    <name type="scientific">Buchnera aphidicola</name>
    <name type="common">Nipponaphis monzeni</name>
    <dbReference type="NCBI Taxonomy" id="2495405"/>
    <lineage>
        <taxon>Bacteria</taxon>
        <taxon>Pseudomonadati</taxon>
        <taxon>Pseudomonadota</taxon>
        <taxon>Gammaproteobacteria</taxon>
        <taxon>Enterobacterales</taxon>
        <taxon>Erwiniaceae</taxon>
        <taxon>Buchnera</taxon>
    </lineage>
</organism>
<sequence length="131" mass="15024">MDYIIMKYALIVMSSPYNEETSITAYLFAKHVIKMNHKLYSVFFFANGALHTNMKDISTNMSCNLTSKWNKLSIKFGTKLYICINSALKMGLISHKNDQNDFFSKIGLHFKLVGLGVLVKNMQKCDRVLQL</sequence>
<evidence type="ECO:0000256" key="4">
    <source>
        <dbReference type="ARBA" id="ARBA00022679"/>
    </source>
</evidence>
<dbReference type="EMBL" id="AP019379">
    <property type="protein sequence ID" value="BBI01409.1"/>
    <property type="molecule type" value="Genomic_DNA"/>
</dbReference>
<dbReference type="PANTHER" id="PTHR34874">
    <property type="entry name" value="PROTEIN YCHN"/>
    <property type="match status" value="1"/>
</dbReference>
<evidence type="ECO:0000256" key="3">
    <source>
        <dbReference type="ARBA" id="ARBA00022490"/>
    </source>
</evidence>
<evidence type="ECO:0000313" key="5">
    <source>
        <dbReference type="EMBL" id="BBI01409.1"/>
    </source>
</evidence>
<comment type="similarity">
    <text evidence="2">Belongs to the DsrE/TusD family.</text>
</comment>
<dbReference type="GO" id="GO:0002143">
    <property type="term" value="P:tRNA wobble position uridine thiolation"/>
    <property type="evidence" value="ECO:0007669"/>
    <property type="project" value="TreeGrafter"/>
</dbReference>
<keyword evidence="4 5" id="KW-0808">Transferase</keyword>
<accession>A0A455TAP9</accession>
<dbReference type="InterPro" id="IPR027396">
    <property type="entry name" value="DsrEFH-like"/>
</dbReference>
<comment type="subcellular location">
    <subcellularLocation>
        <location evidence="1">Cytoplasm</location>
    </subcellularLocation>
</comment>
<dbReference type="Gene3D" id="3.40.1260.10">
    <property type="entry name" value="DsrEFH-like"/>
    <property type="match status" value="1"/>
</dbReference>
<dbReference type="InterPro" id="IPR017463">
    <property type="entry name" value="Sulphur_relay_TusD/DsrE"/>
</dbReference>
<evidence type="ECO:0000256" key="2">
    <source>
        <dbReference type="ARBA" id="ARBA00007067"/>
    </source>
</evidence>
<dbReference type="GO" id="GO:0016783">
    <property type="term" value="F:sulfurtransferase activity"/>
    <property type="evidence" value="ECO:0007669"/>
    <property type="project" value="InterPro"/>
</dbReference>
<evidence type="ECO:0000256" key="1">
    <source>
        <dbReference type="ARBA" id="ARBA00004496"/>
    </source>
</evidence>
<reference evidence="5 6" key="1">
    <citation type="journal article" date="2019" name="Proc. Natl. Acad. Sci. U.S.A.">
        <title>Exaggeration and cooption of innate immunity for social defense.</title>
        <authorList>
            <person name="Kutsukake M."/>
            <person name="Moriyama M."/>
            <person name="Shigenobu S."/>
            <person name="Meng X.-Y."/>
            <person name="Nikoh N."/>
            <person name="Noda C."/>
            <person name="Kobayashi S."/>
            <person name="Fukatsu T."/>
        </authorList>
    </citation>
    <scope>NUCLEOTIDE SEQUENCE [LARGE SCALE GENOMIC DNA]</scope>
    <source>
        <strain evidence="5 6">Nmo</strain>
    </source>
</reference>
<evidence type="ECO:0000313" key="6">
    <source>
        <dbReference type="Proteomes" id="UP000317544"/>
    </source>
</evidence>
<dbReference type="GO" id="GO:1990228">
    <property type="term" value="C:sulfurtransferase complex"/>
    <property type="evidence" value="ECO:0007669"/>
    <property type="project" value="TreeGrafter"/>
</dbReference>
<dbReference type="PANTHER" id="PTHR34874:SF3">
    <property type="entry name" value="SULFURTRANSFERASE TUSD"/>
    <property type="match status" value="1"/>
</dbReference>
<dbReference type="GO" id="GO:0097163">
    <property type="term" value="F:sulfur carrier activity"/>
    <property type="evidence" value="ECO:0007669"/>
    <property type="project" value="TreeGrafter"/>
</dbReference>
<dbReference type="Proteomes" id="UP000317544">
    <property type="component" value="Chromosome"/>
</dbReference>
<dbReference type="SUPFAM" id="SSF75169">
    <property type="entry name" value="DsrEFH-like"/>
    <property type="match status" value="1"/>
</dbReference>
<gene>
    <name evidence="5" type="primary">yheN</name>
    <name evidence="5" type="ORF">BUCNMO_406</name>
</gene>
<protein>
    <submittedName>
        <fullName evidence="5">Sulfurtransferase</fullName>
    </submittedName>
</protein>
<keyword evidence="3" id="KW-0963">Cytoplasm</keyword>
<dbReference type="NCBIfam" id="TIGR03012">
    <property type="entry name" value="sulf_tusD_dsrE"/>
    <property type="match status" value="1"/>
</dbReference>
<name>A0A455TAP9_9GAMM</name>